<name>A0A644ZN73_9ZZZZ</name>
<reference evidence="1" key="1">
    <citation type="submission" date="2019-08" db="EMBL/GenBank/DDBJ databases">
        <authorList>
            <person name="Kucharzyk K."/>
            <person name="Murdoch R.W."/>
            <person name="Higgins S."/>
            <person name="Loffler F."/>
        </authorList>
    </citation>
    <scope>NUCLEOTIDE SEQUENCE</scope>
</reference>
<dbReference type="EMBL" id="VSSQ01008892">
    <property type="protein sequence ID" value="MPM40143.1"/>
    <property type="molecule type" value="Genomic_DNA"/>
</dbReference>
<sequence length="149" mass="16682">MNDAAKGVSMKRKLTLRGKVITDVFTCNSDEKHQYDYVLIFTNRPVVQGTKEIDTRLTDAPQYELITGVKKQLTDNVFTCETKGAEVKFTLPDKADFEVFVGEATGIPPSNPSVKTNDDAGSRPVQSCYPLIIRIKEKNALVRADWKLK</sequence>
<dbReference type="Gene3D" id="2.70.98.70">
    <property type="match status" value="1"/>
</dbReference>
<gene>
    <name evidence="1" type="ORF">SDC9_86782</name>
</gene>
<evidence type="ECO:0000313" key="1">
    <source>
        <dbReference type="EMBL" id="MPM40143.1"/>
    </source>
</evidence>
<accession>A0A644ZN73</accession>
<proteinExistence type="predicted"/>
<comment type="caution">
    <text evidence="1">The sequence shown here is derived from an EMBL/GenBank/DDBJ whole genome shotgun (WGS) entry which is preliminary data.</text>
</comment>
<organism evidence="1">
    <name type="scientific">bioreactor metagenome</name>
    <dbReference type="NCBI Taxonomy" id="1076179"/>
    <lineage>
        <taxon>unclassified sequences</taxon>
        <taxon>metagenomes</taxon>
        <taxon>ecological metagenomes</taxon>
    </lineage>
</organism>
<protein>
    <submittedName>
        <fullName evidence="1">Uncharacterized protein</fullName>
    </submittedName>
</protein>
<dbReference type="AlphaFoldDB" id="A0A644ZN73"/>